<dbReference type="EMBL" id="JACYCC010000036">
    <property type="protein sequence ID" value="KAF8681466.1"/>
    <property type="molecule type" value="Genomic_DNA"/>
</dbReference>
<dbReference type="GO" id="GO:0005829">
    <property type="term" value="C:cytosol"/>
    <property type="evidence" value="ECO:0007669"/>
    <property type="project" value="TreeGrafter"/>
</dbReference>
<dbReference type="SMART" id="SM01292">
    <property type="entry name" value="N1221"/>
    <property type="match status" value="1"/>
</dbReference>
<evidence type="ECO:0000313" key="6">
    <source>
        <dbReference type="EMBL" id="KAF8681466.1"/>
    </source>
</evidence>
<dbReference type="InterPro" id="IPR021819">
    <property type="entry name" value="Far11/STRP_C"/>
</dbReference>
<accession>A0A8H7LLN2</accession>
<evidence type="ECO:0000313" key="7">
    <source>
        <dbReference type="Proteomes" id="UP000650582"/>
    </source>
</evidence>
<dbReference type="GO" id="GO:0006351">
    <property type="term" value="P:DNA-templated transcription"/>
    <property type="evidence" value="ECO:0007669"/>
    <property type="project" value="InterPro"/>
</dbReference>
<dbReference type="Pfam" id="PF04082">
    <property type="entry name" value="Fungal_trans"/>
    <property type="match status" value="1"/>
</dbReference>
<evidence type="ECO:0000256" key="1">
    <source>
        <dbReference type="ARBA" id="ARBA00023242"/>
    </source>
</evidence>
<evidence type="ECO:0000259" key="5">
    <source>
        <dbReference type="SMART" id="SM01293"/>
    </source>
</evidence>
<dbReference type="Proteomes" id="UP000650582">
    <property type="component" value="Unassembled WGS sequence"/>
</dbReference>
<dbReference type="PANTHER" id="PTHR13239:SF4">
    <property type="entry name" value="AT25231P"/>
    <property type="match status" value="1"/>
</dbReference>
<comment type="caution">
    <text evidence="6">The sequence shown here is derived from an EMBL/GenBank/DDBJ whole genome shotgun (WGS) entry which is preliminary data.</text>
</comment>
<reference evidence="6" key="1">
    <citation type="submission" date="2020-09" db="EMBL/GenBank/DDBJ databases">
        <title>Comparative genome analyses of four rice-infecting Rhizoctonia solani isolates reveal extensive enrichment of homogalacturonan modification genes.</title>
        <authorList>
            <person name="Lee D.-Y."/>
            <person name="Jeon J."/>
            <person name="Kim K.-T."/>
            <person name="Cheong K."/>
            <person name="Song H."/>
            <person name="Choi G."/>
            <person name="Ko J."/>
            <person name="Opiyo S.O."/>
            <person name="Zuo S."/>
            <person name="Madhav S."/>
            <person name="Lee Y.-H."/>
            <person name="Wang G.-L."/>
        </authorList>
    </citation>
    <scope>NUCLEOTIDE SEQUENCE</scope>
    <source>
        <strain evidence="6">AG1-IA YN-7</strain>
    </source>
</reference>
<feature type="region of interest" description="Disordered" evidence="2">
    <location>
        <begin position="345"/>
        <end position="413"/>
    </location>
</feature>
<feature type="compositionally biased region" description="Low complexity" evidence="2">
    <location>
        <begin position="1068"/>
        <end position="1078"/>
    </location>
</feature>
<evidence type="ECO:0000259" key="3">
    <source>
        <dbReference type="SMART" id="SM00906"/>
    </source>
</evidence>
<dbReference type="InterPro" id="IPR012486">
    <property type="entry name" value="Far11/STRP_N"/>
</dbReference>
<dbReference type="SMART" id="SM01293">
    <property type="entry name" value="DUF3402"/>
    <property type="match status" value="1"/>
</dbReference>
<dbReference type="InterPro" id="IPR007219">
    <property type="entry name" value="XnlR_reg_dom"/>
</dbReference>
<name>A0A8H7LLN2_9AGAM</name>
<dbReference type="InterPro" id="IPR040185">
    <property type="entry name" value="Far11/STRP"/>
</dbReference>
<dbReference type="CDD" id="cd12148">
    <property type="entry name" value="fungal_TF_MHR"/>
    <property type="match status" value="1"/>
</dbReference>
<dbReference type="Pfam" id="PF11882">
    <property type="entry name" value="DUF3402"/>
    <property type="match status" value="1"/>
</dbReference>
<evidence type="ECO:0000256" key="2">
    <source>
        <dbReference type="SAM" id="MobiDB-lite"/>
    </source>
</evidence>
<dbReference type="SMART" id="SM00906">
    <property type="entry name" value="Fungal_trans"/>
    <property type="match status" value="1"/>
</dbReference>
<dbReference type="Pfam" id="PF07923">
    <property type="entry name" value="N1221"/>
    <property type="match status" value="1"/>
</dbReference>
<sequence length="1835" mass="204180">MDFSALSFIRPLPQAQQLIDDDSSSMDSITLGQLKSMVGTQTKQRQQRFDFRYEDEDTVFNEIDEFFSYVEVPQYAENMRAWQGSFNGEWTKSSLSERKAHIELLLESLEHRDAEKRFVNARRLLYILQGTFAETTSPEHQLHWIIDNAKLVRSADGLSRIVDAIKISSSKHDVLSNISESDTRHLGISQAEKQDFIEEVNTELSMYYAILYFMVEVMKGDEDFGDELMSLDPPLPIYLFSLVASLKEKSLRGYPVKKLLLVLWKSLLTCLGGIRELSRVKQLGRELAGLTEMVQAADQTIKSTPVDFYTFRQESAVKYPTFVPQPPSSDKELTTERLATALSPIPVRPPYHQTHSDPQHPNQPGQPMHDPMHMNMGTGMGIGTPAPSPPPHLQSLNPNQNPNLQNPKQKKLQFQTDQTKPFVFPFSRSTGNIPVSVEEAERLYKKHMHVSLALWQMWEVREACWREETGVDESVALGDNGTSNIKNIVSTGVGGEGGSGISVGVSGAGVGVNVPSTFGKSDDMVDNTSGLSDVKKLEALIGEVENALNSSAEIGGKERRKLREKKQDLIRLRRVETIYSSILPLLQPCVIVLLKLLLATVTATGAPPPNASQSGFGVQEMPPQPPPSPEEIDVMRHREITSKAVSAILMLTLKWFKASHIMKFHHLGQLLLDSNCILLVLKMFGMQEVSNVIVAKNDIPGLNFFRFCHLNFSRTPHNDRLEEPAPPLPRIEDDVELITDFSWRNFFANINFLGMFFDTGYKDELVTETYFQAILKRILKVSHPILQLHVLKLLKSQVPYCGRKWRQCGFGLIILWAQRAEICLNIANMKFITLIYLHCRPDLRDEWLSGTEVDDVVDAMVQEQALRTLVKFYNTKRYGAAAAVPPSQQHRRNSSQSVPTLDALGVAGADVPRPHGTPSTPAEADVFPPLKSRVADPSHFLPFIPEDVAFEAEYEEYLSDLGEQDNYQTEAADALIPPHSLIEQREGGADEIGGVSAWKQLSKMSSAAEAGLADGISDSESIGSINILGDETRSESDISEADSADENTNNWAHMSPKTLQAMAKSPIGRRSSSGSGLRPVLPFGLDDGSAIPDDVELPTGPVPRSGTLGEGEGVDEVEPTSVPQQSAPPISPPPSTPANPDEVASVESGISPPPKKKLKRVVQNAIAENNSAIEETHVQDGKFRMRQHVASVIDTSESERLSQRVEQLEALVRASYGHAGDPATMSVADMAALLSNSSQPRIQAPAALSSSQEQQPERAVQDAAAALGQLSQTNGEHPLAAFLSQLGAAKAVDDPTPADPVASFPASPHVTGQLARYFFEASSIHWYCVAVHKPVFYDAYLEFFSGRQQNAPDLDFCVLLAAMCALTLQFCGDADAQAILVEGAMDKDNLRRKMFDFARTMLAHSERIQGPTLERITAMILIAIYLENEGIVNEYYGTIGSAIRTAQSMGMHRDGEKKWCMNPVEAEQRRRLWWILYTHDRLQNFVLCRPYVIHDQHCDTDLPLNADQAELIEERELVSHPINQPTEHTFQLLEISWSQLLGQMSDSCFNIITPSYGAVIHMENQIRLFESGLPNAFKHGATEGSARPYIMFQTQLLNLQIYHARVLLLRPFIYKRDVPPYTEEHRALRETFDQHACDVCIQVWLLAFQQVMHSQIPRHQLRWFLCIISIFDAALTLASVLVLQPHHPLADDIDYWIRAGQNLLRSVASFHHVASESVKALHTVRNRALAARGLPVVEGDGHNLTPISVNVPAQHYTHSQTHNLFDPLLTAELDRAHRTLGQSQILLADSLGSAEANNPVWEHISATMFETGVLPSSVEMLSGDFDAEELFERFL</sequence>
<feature type="region of interest" description="Disordered" evidence="2">
    <location>
        <begin position="609"/>
        <end position="629"/>
    </location>
</feature>
<feature type="domain" description="Far11/STRP C-terminal" evidence="5">
    <location>
        <begin position="434"/>
        <end position="954"/>
    </location>
</feature>
<proteinExistence type="predicted"/>
<gene>
    <name evidence="6" type="ORF">RHS04_03030</name>
</gene>
<keyword evidence="1" id="KW-0539">Nucleus</keyword>
<dbReference type="GO" id="GO:0007010">
    <property type="term" value="P:cytoskeleton organization"/>
    <property type="evidence" value="ECO:0007669"/>
    <property type="project" value="TreeGrafter"/>
</dbReference>
<feature type="region of interest" description="Disordered" evidence="2">
    <location>
        <begin position="1029"/>
        <end position="1157"/>
    </location>
</feature>
<organism evidence="6 7">
    <name type="scientific">Rhizoctonia solani</name>
    <dbReference type="NCBI Taxonomy" id="456999"/>
    <lineage>
        <taxon>Eukaryota</taxon>
        <taxon>Fungi</taxon>
        <taxon>Dikarya</taxon>
        <taxon>Basidiomycota</taxon>
        <taxon>Agaricomycotina</taxon>
        <taxon>Agaricomycetes</taxon>
        <taxon>Cantharellales</taxon>
        <taxon>Ceratobasidiaceae</taxon>
        <taxon>Rhizoctonia</taxon>
    </lineage>
</organism>
<feature type="compositionally biased region" description="Low complexity" evidence="2">
    <location>
        <begin position="393"/>
        <end position="407"/>
    </location>
</feature>
<feature type="domain" description="Xylanolytic transcriptional activator regulatory" evidence="3">
    <location>
        <begin position="1435"/>
        <end position="1509"/>
    </location>
</feature>
<feature type="domain" description="Far11/STRP N-terminal" evidence="4">
    <location>
        <begin position="46"/>
        <end position="331"/>
    </location>
</feature>
<protein>
    <recommendedName>
        <fullName evidence="8">Transcription factor domain-containing protein</fullName>
    </recommendedName>
</protein>
<dbReference type="GO" id="GO:0003677">
    <property type="term" value="F:DNA binding"/>
    <property type="evidence" value="ECO:0007669"/>
    <property type="project" value="InterPro"/>
</dbReference>
<dbReference type="PANTHER" id="PTHR13239">
    <property type="entry name" value="PROTEIN REQUIRED FOR HYPHAL ANASTOMOSIS HAM-2"/>
    <property type="match status" value="1"/>
</dbReference>
<evidence type="ECO:0008006" key="8">
    <source>
        <dbReference type="Google" id="ProtNLM"/>
    </source>
</evidence>
<dbReference type="GO" id="GO:0008270">
    <property type="term" value="F:zinc ion binding"/>
    <property type="evidence" value="ECO:0007669"/>
    <property type="project" value="InterPro"/>
</dbReference>
<evidence type="ECO:0000259" key="4">
    <source>
        <dbReference type="SMART" id="SM01292"/>
    </source>
</evidence>